<comment type="caution">
    <text evidence="2">The sequence shown here is derived from an EMBL/GenBank/DDBJ whole genome shotgun (WGS) entry which is preliminary data.</text>
</comment>
<sequence length="241" mass="26653">MTSPELVVCVPGAWKTRNDLVMSVGKPDGDYLYAGVAMMNKETREAVTVQFEEPNPNLGKAFAIAGRSWLDEATFTEIDRHSSCVYLITKGGSEETAKKMMLAAAALLKCGGIAIKIESTGIAHPAKKWEEWSEKGDLPTLFRAYVTYIGSGDIFYSCGMHNLGYPDCVVQAEIQPQTAAELIDAFLRYLLFDSPELENGQTFSVKAEAPRYKIEHQACTMFEPDHLFHNPYGVWKLTPAG</sequence>
<name>A0A5C5VLH0_9BACT</name>
<proteinExistence type="predicted"/>
<organism evidence="2 3">
    <name type="scientific">Blastopirellula retiformator</name>
    <dbReference type="NCBI Taxonomy" id="2527970"/>
    <lineage>
        <taxon>Bacteria</taxon>
        <taxon>Pseudomonadati</taxon>
        <taxon>Planctomycetota</taxon>
        <taxon>Planctomycetia</taxon>
        <taxon>Pirellulales</taxon>
        <taxon>Pirellulaceae</taxon>
        <taxon>Blastopirellula</taxon>
    </lineage>
</organism>
<dbReference type="EMBL" id="SJPF01000001">
    <property type="protein sequence ID" value="TWT39474.1"/>
    <property type="molecule type" value="Genomic_DNA"/>
</dbReference>
<dbReference type="RefSeq" id="WP_186767454.1">
    <property type="nucleotide sequence ID" value="NZ_SJPF01000001.1"/>
</dbReference>
<keyword evidence="3" id="KW-1185">Reference proteome</keyword>
<dbReference type="InterPro" id="IPR025357">
    <property type="entry name" value="DUF4261"/>
</dbReference>
<accession>A0A5C5VLH0</accession>
<evidence type="ECO:0000313" key="2">
    <source>
        <dbReference type="EMBL" id="TWT39474.1"/>
    </source>
</evidence>
<gene>
    <name evidence="2" type="ORF">Enr8_11730</name>
</gene>
<feature type="domain" description="DUF4261" evidence="1">
    <location>
        <begin position="156"/>
        <end position="217"/>
    </location>
</feature>
<reference evidence="2 3" key="1">
    <citation type="submission" date="2019-02" db="EMBL/GenBank/DDBJ databases">
        <title>Deep-cultivation of Planctomycetes and their phenomic and genomic characterization uncovers novel biology.</title>
        <authorList>
            <person name="Wiegand S."/>
            <person name="Jogler M."/>
            <person name="Boedeker C."/>
            <person name="Pinto D."/>
            <person name="Vollmers J."/>
            <person name="Rivas-Marin E."/>
            <person name="Kohn T."/>
            <person name="Peeters S.H."/>
            <person name="Heuer A."/>
            <person name="Rast P."/>
            <person name="Oberbeckmann S."/>
            <person name="Bunk B."/>
            <person name="Jeske O."/>
            <person name="Meyerdierks A."/>
            <person name="Storesund J.E."/>
            <person name="Kallscheuer N."/>
            <person name="Luecker S."/>
            <person name="Lage O.M."/>
            <person name="Pohl T."/>
            <person name="Merkel B.J."/>
            <person name="Hornburger P."/>
            <person name="Mueller R.-W."/>
            <person name="Bruemmer F."/>
            <person name="Labrenz M."/>
            <person name="Spormann A.M."/>
            <person name="Op Den Camp H."/>
            <person name="Overmann J."/>
            <person name="Amann R."/>
            <person name="Jetten M.S.M."/>
            <person name="Mascher T."/>
            <person name="Medema M.H."/>
            <person name="Devos D.P."/>
            <person name="Kaster A.-K."/>
            <person name="Ovreas L."/>
            <person name="Rohde M."/>
            <person name="Galperin M.Y."/>
            <person name="Jogler C."/>
        </authorList>
    </citation>
    <scope>NUCLEOTIDE SEQUENCE [LARGE SCALE GENOMIC DNA]</scope>
    <source>
        <strain evidence="2 3">Enr8</strain>
    </source>
</reference>
<evidence type="ECO:0000259" key="1">
    <source>
        <dbReference type="Pfam" id="PF14080"/>
    </source>
</evidence>
<protein>
    <recommendedName>
        <fullName evidence="1">DUF4261 domain-containing protein</fullName>
    </recommendedName>
</protein>
<dbReference type="Pfam" id="PF14080">
    <property type="entry name" value="DUF4261"/>
    <property type="match status" value="1"/>
</dbReference>
<dbReference type="Proteomes" id="UP000318878">
    <property type="component" value="Unassembled WGS sequence"/>
</dbReference>
<evidence type="ECO:0000313" key="3">
    <source>
        <dbReference type="Proteomes" id="UP000318878"/>
    </source>
</evidence>
<dbReference type="AlphaFoldDB" id="A0A5C5VLH0"/>